<proteinExistence type="inferred from homology"/>
<dbReference type="GO" id="GO:0016491">
    <property type="term" value="F:oxidoreductase activity"/>
    <property type="evidence" value="ECO:0007669"/>
    <property type="project" value="UniProtKB-KW"/>
</dbReference>
<dbReference type="Proteomes" id="UP000586454">
    <property type="component" value="Unassembled WGS sequence"/>
</dbReference>
<comment type="caution">
    <text evidence="4">The sequence shown here is derived from an EMBL/GenBank/DDBJ whole genome shotgun (WGS) entry which is preliminary data.</text>
</comment>
<reference evidence="4 5" key="1">
    <citation type="submission" date="2020-06" db="EMBL/GenBank/DDBJ databases">
        <authorList>
            <person name="Criscuolo A."/>
        </authorList>
    </citation>
    <scope>NUCLEOTIDE SEQUENCE [LARGE SCALE GENOMIC DNA]</scope>
    <source>
        <strain evidence="4">1804121828</strain>
    </source>
</reference>
<sequence length="172" mass="18668">MEFKTILNTRKSVRSYTGEKISEETLHAILEAGQASPVGMAYYDKVHLTVVEDEDILKEVESGAQALYKAEGQPFLHGAPTYIIVSAAGEGNLHFSNAAIVAHQMSLAAVDLGVGTCHIWGATMALQENEELKKKLAIPEGFITCCGIILGVSDEEYTERDDLSGRISVNRI</sequence>
<evidence type="ECO:0000256" key="2">
    <source>
        <dbReference type="ARBA" id="ARBA00023002"/>
    </source>
</evidence>
<evidence type="ECO:0000259" key="3">
    <source>
        <dbReference type="Pfam" id="PF00881"/>
    </source>
</evidence>
<dbReference type="AlphaFoldDB" id="A0A6V6Y796"/>
<evidence type="ECO:0000256" key="1">
    <source>
        <dbReference type="ARBA" id="ARBA00007118"/>
    </source>
</evidence>
<dbReference type="Gene3D" id="3.40.109.10">
    <property type="entry name" value="NADH Oxidase"/>
    <property type="match status" value="1"/>
</dbReference>
<keyword evidence="2" id="KW-0560">Oxidoreductase</keyword>
<comment type="similarity">
    <text evidence="1">Belongs to the nitroreductase family.</text>
</comment>
<gene>
    <name evidence="4" type="ORF">PEPNEM18_01635</name>
</gene>
<keyword evidence="5" id="KW-1185">Reference proteome</keyword>
<dbReference type="PANTHER" id="PTHR43673:SF10">
    <property type="entry name" value="NADH DEHYDROGENASE_NAD(P)H NITROREDUCTASE XCC3605-RELATED"/>
    <property type="match status" value="1"/>
</dbReference>
<dbReference type="EMBL" id="CAIJCS010000028">
    <property type="protein sequence ID" value="CAC9935993.1"/>
    <property type="molecule type" value="Genomic_DNA"/>
</dbReference>
<protein>
    <recommendedName>
        <fullName evidence="3">Nitroreductase domain-containing protein</fullName>
    </recommendedName>
</protein>
<dbReference type="PANTHER" id="PTHR43673">
    <property type="entry name" value="NAD(P)H NITROREDUCTASE YDGI-RELATED"/>
    <property type="match status" value="1"/>
</dbReference>
<organism evidence="4 5">
    <name type="scientific">Aedoeadaptatus nemausensis</name>
    <dbReference type="NCBI Taxonomy" id="2582829"/>
    <lineage>
        <taxon>Bacteria</taxon>
        <taxon>Bacillati</taxon>
        <taxon>Bacillota</taxon>
        <taxon>Tissierellia</taxon>
        <taxon>Tissierellales</taxon>
        <taxon>Peptoniphilaceae</taxon>
        <taxon>Aedoeadaptatus</taxon>
    </lineage>
</organism>
<dbReference type="InterPro" id="IPR000415">
    <property type="entry name" value="Nitroreductase-like"/>
</dbReference>
<accession>A0A6V6Y796</accession>
<evidence type="ECO:0000313" key="4">
    <source>
        <dbReference type="EMBL" id="CAC9935993.1"/>
    </source>
</evidence>
<name>A0A6V6Y796_9FIRM</name>
<evidence type="ECO:0000313" key="5">
    <source>
        <dbReference type="Proteomes" id="UP000586454"/>
    </source>
</evidence>
<dbReference type="Pfam" id="PF00881">
    <property type="entry name" value="Nitroreductase"/>
    <property type="match status" value="1"/>
</dbReference>
<feature type="domain" description="Nitroreductase" evidence="3">
    <location>
        <begin position="9"/>
        <end position="151"/>
    </location>
</feature>
<dbReference type="SUPFAM" id="SSF55469">
    <property type="entry name" value="FMN-dependent nitroreductase-like"/>
    <property type="match status" value="1"/>
</dbReference>
<dbReference type="RefSeq" id="WP_180500919.1">
    <property type="nucleotide sequence ID" value="NZ_CAIJCS010000028.1"/>
</dbReference>
<dbReference type="InterPro" id="IPR029479">
    <property type="entry name" value="Nitroreductase"/>
</dbReference>